<dbReference type="OrthoDB" id="7028163at2"/>
<feature type="domain" description="Polysaccharide chain length determinant N-terminal" evidence="8">
    <location>
        <begin position="14"/>
        <end position="67"/>
    </location>
</feature>
<evidence type="ECO:0000313" key="9">
    <source>
        <dbReference type="EMBL" id="PTC24512.1"/>
    </source>
</evidence>
<evidence type="ECO:0000256" key="6">
    <source>
        <dbReference type="SAM" id="Coils"/>
    </source>
</evidence>
<feature type="transmembrane region" description="Helical" evidence="7">
    <location>
        <begin position="393"/>
        <end position="414"/>
    </location>
</feature>
<proteinExistence type="predicted"/>
<gene>
    <name evidence="9" type="ORF">C9382_26000</name>
</gene>
<dbReference type="SUPFAM" id="SSF160355">
    <property type="entry name" value="Bacterial polysaccharide co-polymerase-like"/>
    <property type="match status" value="2"/>
</dbReference>
<feature type="transmembrane region" description="Helical" evidence="7">
    <location>
        <begin position="32"/>
        <end position="49"/>
    </location>
</feature>
<dbReference type="GO" id="GO:0005886">
    <property type="term" value="C:plasma membrane"/>
    <property type="evidence" value="ECO:0007669"/>
    <property type="project" value="UniProtKB-SubCell"/>
</dbReference>
<accession>A0A2T4FM67</accession>
<evidence type="ECO:0000259" key="8">
    <source>
        <dbReference type="Pfam" id="PF02706"/>
    </source>
</evidence>
<name>A0A2T4FM67_9PSED</name>
<protein>
    <submittedName>
        <fullName evidence="9">Chain-length determining protein</fullName>
    </submittedName>
</protein>
<keyword evidence="6" id="KW-0175">Coiled coil</keyword>
<organism evidence="9 10">
    <name type="scientific">Pseudomonas aylmerensis</name>
    <dbReference type="NCBI Taxonomy" id="1869229"/>
    <lineage>
        <taxon>Bacteria</taxon>
        <taxon>Pseudomonadati</taxon>
        <taxon>Pseudomonadota</taxon>
        <taxon>Gammaproteobacteria</taxon>
        <taxon>Pseudomonadales</taxon>
        <taxon>Pseudomonadaceae</taxon>
        <taxon>Pseudomonas</taxon>
    </lineage>
</organism>
<comment type="caution">
    <text evidence="9">The sequence shown here is derived from an EMBL/GenBank/DDBJ whole genome shotgun (WGS) entry which is preliminary data.</text>
</comment>
<keyword evidence="4 7" id="KW-1133">Transmembrane helix</keyword>
<dbReference type="GO" id="GO:0004713">
    <property type="term" value="F:protein tyrosine kinase activity"/>
    <property type="evidence" value="ECO:0007669"/>
    <property type="project" value="TreeGrafter"/>
</dbReference>
<evidence type="ECO:0000313" key="10">
    <source>
        <dbReference type="Proteomes" id="UP000240571"/>
    </source>
</evidence>
<evidence type="ECO:0000256" key="4">
    <source>
        <dbReference type="ARBA" id="ARBA00022989"/>
    </source>
</evidence>
<evidence type="ECO:0000256" key="3">
    <source>
        <dbReference type="ARBA" id="ARBA00022692"/>
    </source>
</evidence>
<dbReference type="InterPro" id="IPR003856">
    <property type="entry name" value="LPS_length_determ_N"/>
</dbReference>
<dbReference type="RefSeq" id="WP_083221406.1">
    <property type="nucleotide sequence ID" value="NZ_MAUE01000023.1"/>
</dbReference>
<evidence type="ECO:0000256" key="5">
    <source>
        <dbReference type="ARBA" id="ARBA00023136"/>
    </source>
</evidence>
<dbReference type="Proteomes" id="UP000240571">
    <property type="component" value="Unassembled WGS sequence"/>
</dbReference>
<dbReference type="Pfam" id="PF02706">
    <property type="entry name" value="Wzz"/>
    <property type="match status" value="1"/>
</dbReference>
<dbReference type="Gene3D" id="3.30.1890.10">
    <property type="entry name" value="FepE-like"/>
    <property type="match status" value="2"/>
</dbReference>
<dbReference type="AlphaFoldDB" id="A0A2T4FM67"/>
<dbReference type="InterPro" id="IPR050445">
    <property type="entry name" value="Bact_polysacc_biosynth/exp"/>
</dbReference>
<dbReference type="PANTHER" id="PTHR32309">
    <property type="entry name" value="TYROSINE-PROTEIN KINASE"/>
    <property type="match status" value="1"/>
</dbReference>
<sequence length="438" mass="48953">MNNTPQLHQHLPSDEIDLFELFHAIWKQKKRVIGCTILAGLLGVGYAFLAPRVYQVSSVLRPAAINELDALNRSDVYRLPPAEALAKVGMQLDSYEARLGFFRANPALFEAFQRPGRSLEQSFEAFNRNAINLMLPDPKKSEPLNSSIRVEMQYPTGIDGVAILNGFVDYAIAQERSQVGADFKVIVNNRLNELKGKIDAARSNYETAKAAKIARLLEDDKVKRARLQDELSALHLQLKMERTSHLAELDEAISIARAVGIRTPTAPSAMGADASGRSSQVMRTVVTNQKLPLYFMGTEVLEAERKALQRRTNDDFTNSRVAEISKELRMLDVNREVEVLNDRKNEDIFLQNVEPLWAEEARLRSLNIDMSTLKLVTVDRQAQEPLNPIKPKGALIIALSVGAGLLLGILLALITHFAQVRRENGPFSVTADRRLPLR</sequence>
<comment type="subcellular location">
    <subcellularLocation>
        <location evidence="1">Cell membrane</location>
        <topology evidence="1">Multi-pass membrane protein</topology>
    </subcellularLocation>
</comment>
<reference evidence="9 10" key="1">
    <citation type="submission" date="2018-03" db="EMBL/GenBank/DDBJ databases">
        <title>Diversity of bacteria associated with corn roots inoculated with woodland soils in Canada, and Description of Pseudomonas aylmerense sp. nov.</title>
        <authorList>
            <person name="Tambong J.T."/>
            <person name="Xu R."/>
            <person name="Tchagang C."/>
        </authorList>
    </citation>
    <scope>NUCLEOTIDE SEQUENCE [LARGE SCALE GENOMIC DNA]</scope>
    <source>
        <strain evidence="9 10">S1E44</strain>
    </source>
</reference>
<keyword evidence="2" id="KW-1003">Cell membrane</keyword>
<keyword evidence="3 7" id="KW-0812">Transmembrane</keyword>
<evidence type="ECO:0000256" key="1">
    <source>
        <dbReference type="ARBA" id="ARBA00004651"/>
    </source>
</evidence>
<feature type="coiled-coil region" evidence="6">
    <location>
        <begin position="184"/>
        <end position="211"/>
    </location>
</feature>
<evidence type="ECO:0000256" key="2">
    <source>
        <dbReference type="ARBA" id="ARBA00022475"/>
    </source>
</evidence>
<dbReference type="EMBL" id="PYWW01000055">
    <property type="protein sequence ID" value="PTC24512.1"/>
    <property type="molecule type" value="Genomic_DNA"/>
</dbReference>
<keyword evidence="5 7" id="KW-0472">Membrane</keyword>
<dbReference type="PANTHER" id="PTHR32309:SF13">
    <property type="entry name" value="FERRIC ENTEROBACTIN TRANSPORT PROTEIN FEPE"/>
    <property type="match status" value="1"/>
</dbReference>
<evidence type="ECO:0000256" key="7">
    <source>
        <dbReference type="SAM" id="Phobius"/>
    </source>
</evidence>